<dbReference type="EMBL" id="CADCVK010000239">
    <property type="protein sequence ID" value="CAA9481867.1"/>
    <property type="molecule type" value="Genomic_DNA"/>
</dbReference>
<accession>A0A6J4S3D3</accession>
<keyword evidence="3" id="KW-0732">Signal</keyword>
<evidence type="ECO:0008006" key="5">
    <source>
        <dbReference type="Google" id="ProtNLM"/>
    </source>
</evidence>
<evidence type="ECO:0000256" key="2">
    <source>
        <dbReference type="SAM" id="Phobius"/>
    </source>
</evidence>
<keyword evidence="2" id="KW-0472">Membrane</keyword>
<evidence type="ECO:0000256" key="3">
    <source>
        <dbReference type="SAM" id="SignalP"/>
    </source>
</evidence>
<dbReference type="AlphaFoldDB" id="A0A6J4S3D3"/>
<proteinExistence type="predicted"/>
<evidence type="ECO:0000256" key="1">
    <source>
        <dbReference type="SAM" id="MobiDB-lite"/>
    </source>
</evidence>
<feature type="compositionally biased region" description="Basic and acidic residues" evidence="1">
    <location>
        <begin position="98"/>
        <end position="107"/>
    </location>
</feature>
<evidence type="ECO:0000313" key="4">
    <source>
        <dbReference type="EMBL" id="CAA9481867.1"/>
    </source>
</evidence>
<name>A0A6J4S3D3_9ACTN</name>
<keyword evidence="2" id="KW-1133">Transmembrane helix</keyword>
<protein>
    <recommendedName>
        <fullName evidence="5">Gram-positive cocci surface proteins LPxTG domain-containing protein</fullName>
    </recommendedName>
</protein>
<feature type="signal peptide" evidence="3">
    <location>
        <begin position="1"/>
        <end position="17"/>
    </location>
</feature>
<reference evidence="4" key="1">
    <citation type="submission" date="2020-02" db="EMBL/GenBank/DDBJ databases">
        <authorList>
            <person name="Meier V. D."/>
        </authorList>
    </citation>
    <scope>NUCLEOTIDE SEQUENCE</scope>
    <source>
        <strain evidence="4">AVDCRST_MAG12</strain>
    </source>
</reference>
<feature type="region of interest" description="Disordered" evidence="1">
    <location>
        <begin position="72"/>
        <end position="123"/>
    </location>
</feature>
<feature type="chain" id="PRO_5026792124" description="Gram-positive cocci surface proteins LPxTG domain-containing protein" evidence="3">
    <location>
        <begin position="18"/>
        <end position="151"/>
    </location>
</feature>
<keyword evidence="2" id="KW-0812">Transmembrane</keyword>
<organism evidence="4">
    <name type="scientific">uncultured Rubrobacteraceae bacterium</name>
    <dbReference type="NCBI Taxonomy" id="349277"/>
    <lineage>
        <taxon>Bacteria</taxon>
        <taxon>Bacillati</taxon>
        <taxon>Actinomycetota</taxon>
        <taxon>Rubrobacteria</taxon>
        <taxon>Rubrobacterales</taxon>
        <taxon>Rubrobacteraceae</taxon>
        <taxon>environmental samples</taxon>
    </lineage>
</organism>
<feature type="transmembrane region" description="Helical" evidence="2">
    <location>
        <begin position="128"/>
        <end position="149"/>
    </location>
</feature>
<gene>
    <name evidence="4" type="ORF">AVDCRST_MAG12-1557</name>
</gene>
<sequence length="151" mass="15273">MLVSTLVLASAVSLALAQDKDANVQYVDCSQVQSAIGGQYGNANANAVVESEAIAEVAQELNITQDQVNACLGDIGQNPDGNRDGDGDKEDENGTETEGSREEKEGENAVLAGTDPGGTLPNTGGPSLLALGVALALVAGGTSLIGFSVRR</sequence>